<name>A0ABU1LHB3_9FLAO</name>
<proteinExistence type="predicted"/>
<keyword evidence="2" id="KW-1185">Reference proteome</keyword>
<dbReference type="EMBL" id="JAVDQS010000009">
    <property type="protein sequence ID" value="MDR6406104.1"/>
    <property type="molecule type" value="Genomic_DNA"/>
</dbReference>
<protein>
    <submittedName>
        <fullName evidence="1">SepF-like predicted cell division protein (DUF552 family)</fullName>
    </submittedName>
</protein>
<sequence length="99" mass="11480">MKIFDYQNKDGKFIFISKDFPGSTVEKKVKLPKCIVIGYEIKHTQEGKELLIKESRSGDILVCDVTDLSKNVLQKLIEDIQKSIRMNSFYLQKHFIPIS</sequence>
<evidence type="ECO:0000313" key="1">
    <source>
        <dbReference type="EMBL" id="MDR6406104.1"/>
    </source>
</evidence>
<accession>A0ABU1LHB3</accession>
<comment type="caution">
    <text evidence="1">The sequence shown here is derived from an EMBL/GenBank/DDBJ whole genome shotgun (WGS) entry which is preliminary data.</text>
</comment>
<gene>
    <name evidence="1" type="ORF">J2781_003052</name>
</gene>
<reference evidence="1 2" key="1">
    <citation type="submission" date="2023-07" db="EMBL/GenBank/DDBJ databases">
        <title>Sorghum-associated microbial communities from plants grown in Nebraska, USA.</title>
        <authorList>
            <person name="Schachtman D."/>
        </authorList>
    </citation>
    <scope>NUCLEOTIDE SEQUENCE [LARGE SCALE GENOMIC DNA]</scope>
    <source>
        <strain evidence="1 2">DS1709</strain>
    </source>
</reference>
<evidence type="ECO:0000313" key="2">
    <source>
        <dbReference type="Proteomes" id="UP001184853"/>
    </source>
</evidence>
<organism evidence="1 2">
    <name type="scientific">Chryseobacterium geocarposphaerae</name>
    <dbReference type="NCBI Taxonomy" id="1416776"/>
    <lineage>
        <taxon>Bacteria</taxon>
        <taxon>Pseudomonadati</taxon>
        <taxon>Bacteroidota</taxon>
        <taxon>Flavobacteriia</taxon>
        <taxon>Flavobacteriales</taxon>
        <taxon>Weeksellaceae</taxon>
        <taxon>Chryseobacterium group</taxon>
        <taxon>Chryseobacterium</taxon>
    </lineage>
</organism>
<dbReference type="Proteomes" id="UP001184853">
    <property type="component" value="Unassembled WGS sequence"/>
</dbReference>
<dbReference type="RefSeq" id="WP_115982344.1">
    <property type="nucleotide sequence ID" value="NZ_JAVDQS010000009.1"/>
</dbReference>